<dbReference type="PANTHER" id="PTHR46172">
    <property type="entry name" value="DNA POLYMERASE EPSILON SUBUNIT 3"/>
    <property type="match status" value="1"/>
</dbReference>
<feature type="region of interest" description="Disordered" evidence="3">
    <location>
        <begin position="101"/>
        <end position="151"/>
    </location>
</feature>
<gene>
    <name evidence="5" type="ORF">PanWU01x14_117630</name>
</gene>
<dbReference type="InterPro" id="IPR009072">
    <property type="entry name" value="Histone-fold"/>
</dbReference>
<dbReference type="FunFam" id="1.10.20.10:FF:000090">
    <property type="entry name" value="DNA polymerase epsilon subunit 3"/>
    <property type="match status" value="1"/>
</dbReference>
<evidence type="ECO:0000256" key="2">
    <source>
        <dbReference type="ARBA" id="ARBA00023242"/>
    </source>
</evidence>
<dbReference type="AlphaFoldDB" id="A0A2P5CWM9"/>
<dbReference type="GO" id="GO:0006272">
    <property type="term" value="P:leading strand elongation"/>
    <property type="evidence" value="ECO:0007669"/>
    <property type="project" value="TreeGrafter"/>
</dbReference>
<evidence type="ECO:0000313" key="5">
    <source>
        <dbReference type="EMBL" id="PON65449.1"/>
    </source>
</evidence>
<dbReference type="OrthoDB" id="1707486at2759"/>
<comment type="caution">
    <text evidence="5">The sequence shown here is derived from an EMBL/GenBank/DDBJ whole genome shotgun (WGS) entry which is preliminary data.</text>
</comment>
<evidence type="ECO:0000313" key="6">
    <source>
        <dbReference type="Proteomes" id="UP000237105"/>
    </source>
</evidence>
<dbReference type="EMBL" id="JXTB01000088">
    <property type="protein sequence ID" value="PON65449.1"/>
    <property type="molecule type" value="Genomic_DNA"/>
</dbReference>
<dbReference type="GO" id="GO:0031507">
    <property type="term" value="P:heterochromatin formation"/>
    <property type="evidence" value="ECO:0007669"/>
    <property type="project" value="TreeGrafter"/>
</dbReference>
<accession>A0A2P5CWM9</accession>
<evidence type="ECO:0000259" key="4">
    <source>
        <dbReference type="Pfam" id="PF00808"/>
    </source>
</evidence>
<dbReference type="GO" id="GO:0008623">
    <property type="term" value="C:CHRAC"/>
    <property type="evidence" value="ECO:0007669"/>
    <property type="project" value="TreeGrafter"/>
</dbReference>
<protein>
    <submittedName>
        <fullName evidence="5">Transcription initiation factor</fullName>
    </submittedName>
</protein>
<feature type="compositionally biased region" description="Basic and acidic residues" evidence="3">
    <location>
        <begin position="121"/>
        <end position="137"/>
    </location>
</feature>
<name>A0A2P5CWM9_PARAD</name>
<dbReference type="GO" id="GO:0031490">
    <property type="term" value="F:chromatin DNA binding"/>
    <property type="evidence" value="ECO:0007669"/>
    <property type="project" value="TreeGrafter"/>
</dbReference>
<proteinExistence type="predicted"/>
<dbReference type="CDD" id="cd22928">
    <property type="entry name" value="HFD_POLE3_DPB4"/>
    <property type="match status" value="1"/>
</dbReference>
<comment type="subcellular location">
    <subcellularLocation>
        <location evidence="1">Nucleus</location>
    </subcellularLocation>
</comment>
<dbReference type="STRING" id="3476.A0A2P5CWM9"/>
<reference evidence="6" key="1">
    <citation type="submission" date="2016-06" db="EMBL/GenBank/DDBJ databases">
        <title>Parallel loss of symbiosis genes in relatives of nitrogen-fixing non-legume Parasponia.</title>
        <authorList>
            <person name="Van Velzen R."/>
            <person name="Holmer R."/>
            <person name="Bu F."/>
            <person name="Rutten L."/>
            <person name="Van Zeijl A."/>
            <person name="Liu W."/>
            <person name="Santuari L."/>
            <person name="Cao Q."/>
            <person name="Sharma T."/>
            <person name="Shen D."/>
            <person name="Roswanjaya Y."/>
            <person name="Wardhani T."/>
            <person name="Kalhor M.S."/>
            <person name="Jansen J."/>
            <person name="Van den Hoogen J."/>
            <person name="Gungor B."/>
            <person name="Hartog M."/>
            <person name="Hontelez J."/>
            <person name="Verver J."/>
            <person name="Yang W.-C."/>
            <person name="Schijlen E."/>
            <person name="Repin R."/>
            <person name="Schilthuizen M."/>
            <person name="Schranz E."/>
            <person name="Heidstra R."/>
            <person name="Miyata K."/>
            <person name="Fedorova E."/>
            <person name="Kohlen W."/>
            <person name="Bisseling T."/>
            <person name="Smit S."/>
            <person name="Geurts R."/>
        </authorList>
    </citation>
    <scope>NUCLEOTIDE SEQUENCE [LARGE SCALE GENOMIC DNA]</scope>
    <source>
        <strain evidence="6">cv. WU1-14</strain>
    </source>
</reference>
<dbReference type="InterPro" id="IPR003958">
    <property type="entry name" value="CBFA_NFYB_domain"/>
</dbReference>
<dbReference type="GO" id="GO:0006974">
    <property type="term" value="P:DNA damage response"/>
    <property type="evidence" value="ECO:0007669"/>
    <property type="project" value="TreeGrafter"/>
</dbReference>
<evidence type="ECO:0000256" key="1">
    <source>
        <dbReference type="ARBA" id="ARBA00004123"/>
    </source>
</evidence>
<feature type="compositionally biased region" description="Acidic residues" evidence="3">
    <location>
        <begin position="138"/>
        <end position="151"/>
    </location>
</feature>
<dbReference type="GO" id="GO:0003743">
    <property type="term" value="F:translation initiation factor activity"/>
    <property type="evidence" value="ECO:0007669"/>
    <property type="project" value="UniProtKB-KW"/>
</dbReference>
<keyword evidence="2" id="KW-0539">Nucleus</keyword>
<keyword evidence="5" id="KW-0396">Initiation factor</keyword>
<feature type="domain" description="Transcription factor CBF/NF-Y/archaeal histone" evidence="4">
    <location>
        <begin position="10"/>
        <end position="79"/>
    </location>
</feature>
<dbReference type="SUPFAM" id="SSF47113">
    <property type="entry name" value="Histone-fold"/>
    <property type="match status" value="1"/>
</dbReference>
<dbReference type="Pfam" id="PF00808">
    <property type="entry name" value="CBFD_NFYB_HMF"/>
    <property type="match status" value="1"/>
</dbReference>
<dbReference type="InterPro" id="IPR051377">
    <property type="entry name" value="DNA_Pol-Epsilon_Subunit"/>
</dbReference>
<sequence>MEKAVSEAEELPKAIVRRVVKDKLSHCSHDADFNVHKDALLAFTESARIFIHYLSATANDLCKESKRQTISGDDVLKALEEIEFSEFLKPLKASLDEFRKKNAEKKKRASQSKDVKKKRKLEQEPSDKNEGSESRQDENDEDNAEDVTGDD</sequence>
<dbReference type="Gene3D" id="1.10.20.10">
    <property type="entry name" value="Histone, subunit A"/>
    <property type="match status" value="1"/>
</dbReference>
<feature type="compositionally biased region" description="Basic residues" evidence="3">
    <location>
        <begin position="102"/>
        <end position="120"/>
    </location>
</feature>
<dbReference type="PANTHER" id="PTHR46172:SF1">
    <property type="entry name" value="DNA POLYMERASE EPSILON SUBUNIT 3"/>
    <property type="match status" value="1"/>
</dbReference>
<keyword evidence="5" id="KW-0648">Protein biosynthesis</keyword>
<keyword evidence="6" id="KW-1185">Reference proteome</keyword>
<dbReference type="GO" id="GO:0008622">
    <property type="term" value="C:epsilon DNA polymerase complex"/>
    <property type="evidence" value="ECO:0007669"/>
    <property type="project" value="TreeGrafter"/>
</dbReference>
<dbReference type="GO" id="GO:0046982">
    <property type="term" value="F:protein heterodimerization activity"/>
    <property type="evidence" value="ECO:0007669"/>
    <property type="project" value="InterPro"/>
</dbReference>
<evidence type="ECO:0000256" key="3">
    <source>
        <dbReference type="SAM" id="MobiDB-lite"/>
    </source>
</evidence>
<dbReference type="Proteomes" id="UP000237105">
    <property type="component" value="Unassembled WGS sequence"/>
</dbReference>
<organism evidence="5 6">
    <name type="scientific">Parasponia andersonii</name>
    <name type="common">Sponia andersonii</name>
    <dbReference type="NCBI Taxonomy" id="3476"/>
    <lineage>
        <taxon>Eukaryota</taxon>
        <taxon>Viridiplantae</taxon>
        <taxon>Streptophyta</taxon>
        <taxon>Embryophyta</taxon>
        <taxon>Tracheophyta</taxon>
        <taxon>Spermatophyta</taxon>
        <taxon>Magnoliopsida</taxon>
        <taxon>eudicotyledons</taxon>
        <taxon>Gunneridae</taxon>
        <taxon>Pentapetalae</taxon>
        <taxon>rosids</taxon>
        <taxon>fabids</taxon>
        <taxon>Rosales</taxon>
        <taxon>Cannabaceae</taxon>
        <taxon>Parasponia</taxon>
    </lineage>
</organism>